<evidence type="ECO:0000313" key="1">
    <source>
        <dbReference type="EMBL" id="AOJ03163.1"/>
    </source>
</evidence>
<protein>
    <recommendedName>
        <fullName evidence="3">Transposase</fullName>
    </recommendedName>
</protein>
<dbReference type="Proteomes" id="UP000062519">
    <property type="component" value="Chromosome 1"/>
</dbReference>
<evidence type="ECO:0000313" key="2">
    <source>
        <dbReference type="Proteomes" id="UP000062519"/>
    </source>
</evidence>
<dbReference type="AlphaFoldDB" id="A0A1B4FHI5"/>
<name>A0A1B4FHI5_9BURK</name>
<organism evidence="1 2">
    <name type="scientific">Burkholderia mayonis</name>
    <dbReference type="NCBI Taxonomy" id="1385591"/>
    <lineage>
        <taxon>Bacteria</taxon>
        <taxon>Pseudomonadati</taxon>
        <taxon>Pseudomonadota</taxon>
        <taxon>Betaproteobacteria</taxon>
        <taxon>Burkholderiales</taxon>
        <taxon>Burkholderiaceae</taxon>
        <taxon>Burkholderia</taxon>
        <taxon>pseudomallei group</taxon>
    </lineage>
</organism>
<sequence length="108" mass="12428">MRDAAAVREGSGGHTFAWHFLASRQSDFASHTQSVFKAKFQALLPRRGYKRSIIALAHKILRTVYFILKRREHYRDSVVDYEALAVQRNAPRWIKALVKHGFQNSTTA</sequence>
<dbReference type="EMBL" id="CP013386">
    <property type="protein sequence ID" value="AOJ03163.1"/>
    <property type="molecule type" value="Genomic_DNA"/>
</dbReference>
<dbReference type="KEGG" id="buu:WS70_16100"/>
<reference evidence="1 2" key="1">
    <citation type="submission" date="2015-12" db="EMBL/GenBank/DDBJ databases">
        <title>Diversity of Burkholderia near neighbor genomes.</title>
        <authorList>
            <person name="Sahl J."/>
            <person name="Wagner D."/>
            <person name="Keim P."/>
        </authorList>
    </citation>
    <scope>NUCLEOTIDE SEQUENCE [LARGE SCALE GENOMIC DNA]</scope>
    <source>
        <strain evidence="1 2">BDU6</strain>
    </source>
</reference>
<keyword evidence="2" id="KW-1185">Reference proteome</keyword>
<gene>
    <name evidence="1" type="ORF">WS70_16100</name>
</gene>
<accession>A0A1B4FHI5</accession>
<evidence type="ECO:0008006" key="3">
    <source>
        <dbReference type="Google" id="ProtNLM"/>
    </source>
</evidence>
<proteinExistence type="predicted"/>